<feature type="domain" description="FAD-binding PCMH-type" evidence="6">
    <location>
        <begin position="48"/>
        <end position="219"/>
    </location>
</feature>
<keyword evidence="5" id="KW-0560">Oxidoreductase</keyword>
<evidence type="ECO:0000313" key="8">
    <source>
        <dbReference type="Proteomes" id="UP000799537"/>
    </source>
</evidence>
<dbReference type="InterPro" id="IPR016166">
    <property type="entry name" value="FAD-bd_PCMH"/>
</dbReference>
<dbReference type="InterPro" id="IPR012951">
    <property type="entry name" value="BBE"/>
</dbReference>
<keyword evidence="3" id="KW-0285">Flavoprotein</keyword>
<proteinExistence type="inferred from homology"/>
<evidence type="ECO:0000256" key="1">
    <source>
        <dbReference type="ARBA" id="ARBA00001974"/>
    </source>
</evidence>
<evidence type="ECO:0000256" key="2">
    <source>
        <dbReference type="ARBA" id="ARBA00005466"/>
    </source>
</evidence>
<dbReference type="PANTHER" id="PTHR42973:SF39">
    <property type="entry name" value="FAD-BINDING PCMH-TYPE DOMAIN-CONTAINING PROTEIN"/>
    <property type="match status" value="1"/>
</dbReference>
<dbReference type="InterPro" id="IPR050416">
    <property type="entry name" value="FAD-linked_Oxidoreductase"/>
</dbReference>
<dbReference type="GeneID" id="54568991"/>
<comment type="similarity">
    <text evidence="2">Belongs to the oxygen-dependent FAD-linked oxidoreductase family.</text>
</comment>
<dbReference type="Gene3D" id="3.30.465.10">
    <property type="match status" value="1"/>
</dbReference>
<organism evidence="7 8">
    <name type="scientific">Zasmidium cellare ATCC 36951</name>
    <dbReference type="NCBI Taxonomy" id="1080233"/>
    <lineage>
        <taxon>Eukaryota</taxon>
        <taxon>Fungi</taxon>
        <taxon>Dikarya</taxon>
        <taxon>Ascomycota</taxon>
        <taxon>Pezizomycotina</taxon>
        <taxon>Dothideomycetes</taxon>
        <taxon>Dothideomycetidae</taxon>
        <taxon>Mycosphaerellales</taxon>
        <taxon>Mycosphaerellaceae</taxon>
        <taxon>Zasmidium</taxon>
    </lineage>
</organism>
<dbReference type="PROSITE" id="PS51387">
    <property type="entry name" value="FAD_PCMH"/>
    <property type="match status" value="1"/>
</dbReference>
<dbReference type="GO" id="GO:0071949">
    <property type="term" value="F:FAD binding"/>
    <property type="evidence" value="ECO:0007669"/>
    <property type="project" value="InterPro"/>
</dbReference>
<dbReference type="InterPro" id="IPR006094">
    <property type="entry name" value="Oxid_FAD_bind_N"/>
</dbReference>
<keyword evidence="8" id="KW-1185">Reference proteome</keyword>
<evidence type="ECO:0000256" key="4">
    <source>
        <dbReference type="ARBA" id="ARBA00022827"/>
    </source>
</evidence>
<dbReference type="EMBL" id="ML993583">
    <property type="protein sequence ID" value="KAF2171422.1"/>
    <property type="molecule type" value="Genomic_DNA"/>
</dbReference>
<accession>A0A6A6CZV0</accession>
<dbReference type="RefSeq" id="XP_033672311.1">
    <property type="nucleotide sequence ID" value="XM_033815719.1"/>
</dbReference>
<dbReference type="Proteomes" id="UP000799537">
    <property type="component" value="Unassembled WGS sequence"/>
</dbReference>
<dbReference type="Gene3D" id="3.30.43.10">
    <property type="entry name" value="Uridine Diphospho-n-acetylenolpyruvylglucosamine Reductase, domain 2"/>
    <property type="match status" value="1"/>
</dbReference>
<evidence type="ECO:0000256" key="5">
    <source>
        <dbReference type="ARBA" id="ARBA00023002"/>
    </source>
</evidence>
<dbReference type="PANTHER" id="PTHR42973">
    <property type="entry name" value="BINDING OXIDOREDUCTASE, PUTATIVE (AFU_ORTHOLOGUE AFUA_1G17690)-RELATED"/>
    <property type="match status" value="1"/>
</dbReference>
<reference evidence="7" key="1">
    <citation type="journal article" date="2020" name="Stud. Mycol.">
        <title>101 Dothideomycetes genomes: a test case for predicting lifestyles and emergence of pathogens.</title>
        <authorList>
            <person name="Haridas S."/>
            <person name="Albert R."/>
            <person name="Binder M."/>
            <person name="Bloem J."/>
            <person name="Labutti K."/>
            <person name="Salamov A."/>
            <person name="Andreopoulos B."/>
            <person name="Baker S."/>
            <person name="Barry K."/>
            <person name="Bills G."/>
            <person name="Bluhm B."/>
            <person name="Cannon C."/>
            <person name="Castanera R."/>
            <person name="Culley D."/>
            <person name="Daum C."/>
            <person name="Ezra D."/>
            <person name="Gonzalez J."/>
            <person name="Henrissat B."/>
            <person name="Kuo A."/>
            <person name="Liang C."/>
            <person name="Lipzen A."/>
            <person name="Lutzoni F."/>
            <person name="Magnuson J."/>
            <person name="Mondo S."/>
            <person name="Nolan M."/>
            <person name="Ohm R."/>
            <person name="Pangilinan J."/>
            <person name="Park H.-J."/>
            <person name="Ramirez L."/>
            <person name="Alfaro M."/>
            <person name="Sun H."/>
            <person name="Tritt A."/>
            <person name="Yoshinaga Y."/>
            <person name="Zwiers L.-H."/>
            <person name="Turgeon B."/>
            <person name="Goodwin S."/>
            <person name="Spatafora J."/>
            <person name="Crous P."/>
            <person name="Grigoriev I."/>
        </authorList>
    </citation>
    <scope>NUCLEOTIDE SEQUENCE</scope>
    <source>
        <strain evidence="7">ATCC 36951</strain>
    </source>
</reference>
<dbReference type="AlphaFoldDB" id="A0A6A6CZV0"/>
<dbReference type="InterPro" id="IPR036318">
    <property type="entry name" value="FAD-bd_PCMH-like_sf"/>
</dbReference>
<dbReference type="GO" id="GO:0016491">
    <property type="term" value="F:oxidoreductase activity"/>
    <property type="evidence" value="ECO:0007669"/>
    <property type="project" value="UniProtKB-KW"/>
</dbReference>
<dbReference type="InterPro" id="IPR016167">
    <property type="entry name" value="FAD-bd_PCMH_sub1"/>
</dbReference>
<dbReference type="Gene3D" id="3.40.462.20">
    <property type="match status" value="1"/>
</dbReference>
<evidence type="ECO:0000259" key="6">
    <source>
        <dbReference type="PROSITE" id="PS51387"/>
    </source>
</evidence>
<dbReference type="InterPro" id="IPR016169">
    <property type="entry name" value="FAD-bd_PCMH_sub2"/>
</dbReference>
<gene>
    <name evidence="7" type="ORF">M409DRAFT_63700</name>
</gene>
<evidence type="ECO:0000256" key="3">
    <source>
        <dbReference type="ARBA" id="ARBA00022630"/>
    </source>
</evidence>
<dbReference type="OrthoDB" id="415825at2759"/>
<comment type="cofactor">
    <cofactor evidence="1">
        <name>FAD</name>
        <dbReference type="ChEBI" id="CHEBI:57692"/>
    </cofactor>
</comment>
<sequence>MPCSSWHFVSAKAAFCQNETQQDLAQLLSHNATVSSNIPANFRWSTYDEPNPALYITAATEGDVAQVVRYANRHNYPFLLQNGGNGWADTFNLSGCGLMIDISNLNQVTFNHDETQATIQGGITVRELVAAAASRSARIGTATCNCLGFLGAALGGGQSRIDGLYGLSVDQLISATVVLASGEVVQTSATYHPDLWWAIRGAGPNFGIVTSAVVKVYPIPAGQNYAWQASITLSRDQIRPLMEVLSTLKLTPEMEFDFYFATSGAPSYTPAIVVVPFYVGDESAARTAFAPILNLNPVNITGGELPYEQWNSAGDSFCTRGGRKPAYGASTARLDVDTWVEVFHSYEAFIASNPTAFGTSSTILSENYPRPNTSLESALTSSYPWRDLGRHHIILPSYTDPALDEQATTWAASVRSMLWATAGTAQNSRSVSIPQMPLNIVLTIRFSSYINFAHGDQSLSTMYGQSLPRLQQLKRIYDPWNRFDQWFPLFRRGDYWP</sequence>
<dbReference type="SUPFAM" id="SSF56176">
    <property type="entry name" value="FAD-binding/transporter-associated domain-like"/>
    <property type="match status" value="1"/>
</dbReference>
<name>A0A6A6CZV0_ZASCE</name>
<evidence type="ECO:0000313" key="7">
    <source>
        <dbReference type="EMBL" id="KAF2171422.1"/>
    </source>
</evidence>
<protein>
    <recommendedName>
        <fullName evidence="6">FAD-binding PCMH-type domain-containing protein</fullName>
    </recommendedName>
</protein>
<dbReference type="Pfam" id="PF08031">
    <property type="entry name" value="BBE"/>
    <property type="match status" value="1"/>
</dbReference>
<keyword evidence="4" id="KW-0274">FAD</keyword>
<dbReference type="Pfam" id="PF01565">
    <property type="entry name" value="FAD_binding_4"/>
    <property type="match status" value="1"/>
</dbReference>